<sequence length="224" mass="23709">MNDTAGRWAGIKRMLGQNVAPPRFVLFVVVCLAGAGLLWPAVGKGRAVMGGFDLGALAFLLSLASLFRKSSAAAMRQATRANDANRALLLAITAGTTFVILVAVNGELKGKNDALAIALVIVTLALAWLFSNMVYALHYAHLFYGEDNDGAGDAGGLDFPGTKEPDYWDFLYFSYTLGMTFQTSDVTLLSGRMRRVALGQCLAAFVFNLGILAFTINTIGGAGG</sequence>
<keyword evidence="1" id="KW-0472">Membrane</keyword>
<organism evidence="2 3">
    <name type="scientific">Sphingomonas hominis</name>
    <dbReference type="NCBI Taxonomy" id="2741495"/>
    <lineage>
        <taxon>Bacteria</taxon>
        <taxon>Pseudomonadati</taxon>
        <taxon>Pseudomonadota</taxon>
        <taxon>Alphaproteobacteria</taxon>
        <taxon>Sphingomonadales</taxon>
        <taxon>Sphingomonadaceae</taxon>
        <taxon>Sphingomonas</taxon>
    </lineage>
</organism>
<gene>
    <name evidence="2" type="ORF">HRV97_13380</name>
</gene>
<evidence type="ECO:0000313" key="3">
    <source>
        <dbReference type="Proteomes" id="UP000621447"/>
    </source>
</evidence>
<feature type="transmembrane region" description="Helical" evidence="1">
    <location>
        <begin position="87"/>
        <end position="104"/>
    </location>
</feature>
<keyword evidence="1" id="KW-0812">Transmembrane</keyword>
<proteinExistence type="predicted"/>
<evidence type="ECO:0000256" key="1">
    <source>
        <dbReference type="SAM" id="Phobius"/>
    </source>
</evidence>
<reference evidence="2 3" key="1">
    <citation type="submission" date="2020-06" db="EMBL/GenBank/DDBJ databases">
        <title>Sphingomonas hominis sp. nov., a member of the Sphingomonas, isolated from the hair of a 22-year-old girl.</title>
        <authorList>
            <person name="Zhang D.-F."/>
            <person name="Cui X.-W."/>
        </authorList>
    </citation>
    <scope>NUCLEOTIDE SEQUENCE [LARGE SCALE GENOMIC DNA]</scope>
    <source>
        <strain evidence="2 3">HHU CXW</strain>
    </source>
</reference>
<keyword evidence="3" id="KW-1185">Reference proteome</keyword>
<protein>
    <submittedName>
        <fullName evidence="2">DUF1345 domain-containing protein</fullName>
    </submittedName>
</protein>
<feature type="transmembrane region" description="Helical" evidence="1">
    <location>
        <begin position="48"/>
        <end position="67"/>
    </location>
</feature>
<name>A0ABX2JKH0_9SPHN</name>
<dbReference type="Pfam" id="PF07077">
    <property type="entry name" value="DUF1345"/>
    <property type="match status" value="1"/>
</dbReference>
<accession>A0ABX2JKH0</accession>
<feature type="transmembrane region" description="Helical" evidence="1">
    <location>
        <begin position="196"/>
        <end position="216"/>
    </location>
</feature>
<comment type="caution">
    <text evidence="2">The sequence shown here is derived from an EMBL/GenBank/DDBJ whole genome shotgun (WGS) entry which is preliminary data.</text>
</comment>
<feature type="transmembrane region" description="Helical" evidence="1">
    <location>
        <begin position="116"/>
        <end position="137"/>
    </location>
</feature>
<dbReference type="RefSeq" id="WP_174194760.1">
    <property type="nucleotide sequence ID" value="NZ_JABULH010000005.1"/>
</dbReference>
<feature type="transmembrane region" description="Helical" evidence="1">
    <location>
        <begin position="21"/>
        <end position="42"/>
    </location>
</feature>
<dbReference type="EMBL" id="JABULH010000005">
    <property type="protein sequence ID" value="NTS66151.1"/>
    <property type="molecule type" value="Genomic_DNA"/>
</dbReference>
<dbReference type="Proteomes" id="UP000621447">
    <property type="component" value="Unassembled WGS sequence"/>
</dbReference>
<evidence type="ECO:0000313" key="2">
    <source>
        <dbReference type="EMBL" id="NTS66151.1"/>
    </source>
</evidence>
<keyword evidence="1" id="KW-1133">Transmembrane helix</keyword>
<dbReference type="InterPro" id="IPR009781">
    <property type="entry name" value="DUF1345"/>
</dbReference>